<evidence type="ECO:0000259" key="2">
    <source>
        <dbReference type="Pfam" id="PF25583"/>
    </source>
</evidence>
<feature type="domain" description="WCX" evidence="2">
    <location>
        <begin position="247"/>
        <end position="315"/>
    </location>
</feature>
<dbReference type="Pfam" id="PF25583">
    <property type="entry name" value="WCX"/>
    <property type="match status" value="1"/>
</dbReference>
<proteinExistence type="predicted"/>
<feature type="domain" description="WYL" evidence="1">
    <location>
        <begin position="150"/>
        <end position="212"/>
    </location>
</feature>
<name>A0A6J7IRM1_9ZZZZ</name>
<evidence type="ECO:0000313" key="3">
    <source>
        <dbReference type="EMBL" id="CAB4932962.1"/>
    </source>
</evidence>
<reference evidence="3" key="1">
    <citation type="submission" date="2020-05" db="EMBL/GenBank/DDBJ databases">
        <authorList>
            <person name="Chiriac C."/>
            <person name="Salcher M."/>
            <person name="Ghai R."/>
            <person name="Kavagutti S V."/>
        </authorList>
    </citation>
    <scope>NUCLEOTIDE SEQUENCE</scope>
</reference>
<evidence type="ECO:0000259" key="1">
    <source>
        <dbReference type="Pfam" id="PF13280"/>
    </source>
</evidence>
<sequence>MSQEKNERLINLLIFLLTARKDRFWKKSEIFDRVQGYNDGESNAIAMDRKFERDKVELRNLGIVIDVQEIDPLFEDEIGYRVSPEKYSTKLTALTPQEISLLAMAGKMWRDVVSSDEVQSTLLRLHSLNSDMAISPITGQSPVPGNQESNFATVATALAHRRAIEFTYLNSDLSQSTRRVHPFALLARNGYWYLIGEEVASSEKRTFRLDRVVGDPLCVGKESAFEIPKGVKSNTYFEHEEGVGESVLLKCAKGRAHSFAAIAEDVESFEDYDLINILVTDPRELIDQILWHGEDVTVLEPESLRHEIKEILSKLVKSYG</sequence>
<protein>
    <submittedName>
        <fullName evidence="3">Unannotated protein</fullName>
    </submittedName>
</protein>
<accession>A0A6J7IRM1</accession>
<dbReference type="InterPro" id="IPR057727">
    <property type="entry name" value="WCX_dom"/>
</dbReference>
<dbReference type="InterPro" id="IPR026881">
    <property type="entry name" value="WYL_dom"/>
</dbReference>
<dbReference type="Pfam" id="PF13280">
    <property type="entry name" value="WYL"/>
    <property type="match status" value="1"/>
</dbReference>
<dbReference type="PANTHER" id="PTHR34580:SF3">
    <property type="entry name" value="PROTEIN PAFB"/>
    <property type="match status" value="1"/>
</dbReference>
<dbReference type="PROSITE" id="PS52050">
    <property type="entry name" value="WYL"/>
    <property type="match status" value="1"/>
</dbReference>
<dbReference type="PANTHER" id="PTHR34580">
    <property type="match status" value="1"/>
</dbReference>
<organism evidence="3">
    <name type="scientific">freshwater metagenome</name>
    <dbReference type="NCBI Taxonomy" id="449393"/>
    <lineage>
        <taxon>unclassified sequences</taxon>
        <taxon>metagenomes</taxon>
        <taxon>ecological metagenomes</taxon>
    </lineage>
</organism>
<dbReference type="EMBL" id="CAFBNG010000018">
    <property type="protein sequence ID" value="CAB4932962.1"/>
    <property type="molecule type" value="Genomic_DNA"/>
</dbReference>
<dbReference type="AlphaFoldDB" id="A0A6J7IRM1"/>
<gene>
    <name evidence="3" type="ORF">UFOPK3774_00171</name>
</gene>
<dbReference type="InterPro" id="IPR051534">
    <property type="entry name" value="CBASS_pafABC_assoc_protein"/>
</dbReference>